<evidence type="ECO:0000259" key="2">
    <source>
        <dbReference type="Pfam" id="PF01261"/>
    </source>
</evidence>
<gene>
    <name evidence="3" type="ORF">BFC18_08480</name>
</gene>
<comment type="cofactor">
    <cofactor evidence="1">
        <name>a divalent metal cation</name>
        <dbReference type="ChEBI" id="CHEBI:60240"/>
    </cofactor>
</comment>
<feature type="binding site" evidence="1">
    <location>
        <position position="595"/>
    </location>
    <ligand>
        <name>Mg(2+)</name>
        <dbReference type="ChEBI" id="CHEBI:18420"/>
    </ligand>
</feature>
<dbReference type="InterPro" id="IPR050312">
    <property type="entry name" value="IolE/XylAMocC-like"/>
</dbReference>
<accession>A0A1E7ZCK1</accession>
<evidence type="ECO:0000313" key="4">
    <source>
        <dbReference type="Proteomes" id="UP000175691"/>
    </source>
</evidence>
<name>A0A1E7ZCK1_9ALTE</name>
<comment type="function">
    <text evidence="1">Catalyzes the conversion of 3-dehydroshikimate to protocatechuate (3,4-dihydroxybenzoate), a common intermediate of quinate and shikimate degradation pathways.</text>
</comment>
<dbReference type="SUPFAM" id="SSF54593">
    <property type="entry name" value="Glyoxalase/Bleomycin resistance protein/Dihydroxybiphenyl dioxygenase"/>
    <property type="match status" value="1"/>
</dbReference>
<dbReference type="HAMAP" id="MF_02238">
    <property type="entry name" value="DSD"/>
    <property type="match status" value="1"/>
</dbReference>
<dbReference type="PANTHER" id="PTHR12110:SF21">
    <property type="entry name" value="XYLOSE ISOMERASE-LIKE TIM BARREL DOMAIN-CONTAINING PROTEIN"/>
    <property type="match status" value="1"/>
</dbReference>
<dbReference type="InterPro" id="IPR029068">
    <property type="entry name" value="Glyas_Bleomycin-R_OHBP_Dase"/>
</dbReference>
<comment type="catalytic activity">
    <reaction evidence="1">
        <text>3-dehydroshikimate = 3,4-dihydroxybenzoate + H2O</text>
        <dbReference type="Rhea" id="RHEA:24848"/>
        <dbReference type="ChEBI" id="CHEBI:15377"/>
        <dbReference type="ChEBI" id="CHEBI:16630"/>
        <dbReference type="ChEBI" id="CHEBI:36241"/>
        <dbReference type="EC" id="4.2.1.118"/>
    </reaction>
</comment>
<dbReference type="GO" id="GO:0046872">
    <property type="term" value="F:metal ion binding"/>
    <property type="evidence" value="ECO:0007669"/>
    <property type="project" value="UniProtKB-UniRule"/>
</dbReference>
<dbReference type="InterPro" id="IPR013022">
    <property type="entry name" value="Xyl_isomerase-like_TIM-brl"/>
</dbReference>
<protein>
    <recommendedName>
        <fullName evidence="1">3-dehydroshikimate dehydratase</fullName>
        <shortName evidence="1">DSD</shortName>
        <ecNumber evidence="1">4.2.1.118</ecNumber>
    </recommendedName>
</protein>
<reference evidence="3 4" key="1">
    <citation type="submission" date="2016-08" db="EMBL/GenBank/DDBJ databases">
        <authorList>
            <person name="Seilhamer J.J."/>
        </authorList>
    </citation>
    <scope>NUCLEOTIDE SEQUENCE [LARGE SCALE GENOMIC DNA]</scope>
    <source>
        <strain evidence="3 4">KCTC 42603</strain>
    </source>
</reference>
<dbReference type="Pfam" id="PF14696">
    <property type="entry name" value="Glyoxalase_5"/>
    <property type="match status" value="1"/>
</dbReference>
<dbReference type="Proteomes" id="UP000175691">
    <property type="component" value="Unassembled WGS sequence"/>
</dbReference>
<evidence type="ECO:0000256" key="1">
    <source>
        <dbReference type="HAMAP-Rule" id="MF_02238"/>
    </source>
</evidence>
<evidence type="ECO:0000313" key="3">
    <source>
        <dbReference type="EMBL" id="OFC71191.1"/>
    </source>
</evidence>
<dbReference type="OrthoDB" id="9780241at2"/>
<dbReference type="Gene3D" id="3.10.180.10">
    <property type="entry name" value="2,3-Dihydroxybiphenyl 1,2-Dioxygenase, domain 1"/>
    <property type="match status" value="2"/>
</dbReference>
<feature type="binding site" evidence="1">
    <location>
        <position position="521"/>
    </location>
    <ligand>
        <name>Mg(2+)</name>
        <dbReference type="ChEBI" id="CHEBI:18420"/>
    </ligand>
</feature>
<organism evidence="3 4">
    <name type="scientific">Alteromonas confluentis</name>
    <dbReference type="NCBI Taxonomy" id="1656094"/>
    <lineage>
        <taxon>Bacteria</taxon>
        <taxon>Pseudomonadati</taxon>
        <taxon>Pseudomonadota</taxon>
        <taxon>Gammaproteobacteria</taxon>
        <taxon>Alteromonadales</taxon>
        <taxon>Alteromonadaceae</taxon>
        <taxon>Alteromonas/Salinimonas group</taxon>
        <taxon>Alteromonas</taxon>
    </lineage>
</organism>
<dbReference type="SUPFAM" id="SSF51658">
    <property type="entry name" value="Xylose isomerase-like"/>
    <property type="match status" value="1"/>
</dbReference>
<dbReference type="AlphaFoldDB" id="A0A1E7ZCK1"/>
<dbReference type="GO" id="GO:0046565">
    <property type="term" value="F:3-dehydroshikimate dehydratase activity"/>
    <property type="evidence" value="ECO:0007669"/>
    <property type="project" value="UniProtKB-UniRule"/>
</dbReference>
<dbReference type="UniPathway" id="UPA00088"/>
<feature type="binding site" evidence="1">
    <location>
        <position position="165"/>
    </location>
    <ligand>
        <name>a divalent metal cation</name>
        <dbReference type="ChEBI" id="CHEBI:60240"/>
        <note>catalytic</note>
    </ligand>
</feature>
<dbReference type="InterPro" id="IPR036237">
    <property type="entry name" value="Xyl_isomerase-like_sf"/>
</dbReference>
<dbReference type="Gene3D" id="3.20.20.150">
    <property type="entry name" value="Divalent-metal-dependent TIM barrel enzymes"/>
    <property type="match status" value="1"/>
</dbReference>
<dbReference type="GO" id="GO:0046279">
    <property type="term" value="P:3,4-dihydroxybenzoate biosynthetic process"/>
    <property type="evidence" value="ECO:0007669"/>
    <property type="project" value="UniProtKB-UniRule"/>
</dbReference>
<feature type="domain" description="Xylose isomerase-like TIM barrel" evidence="2">
    <location>
        <begin position="18"/>
        <end position="254"/>
    </location>
</feature>
<feature type="binding site" evidence="1">
    <location>
        <position position="134"/>
    </location>
    <ligand>
        <name>a divalent metal cation</name>
        <dbReference type="ChEBI" id="CHEBI:60240"/>
        <note>catalytic</note>
    </ligand>
</feature>
<dbReference type="InterPro" id="IPR043700">
    <property type="entry name" value="DSD"/>
</dbReference>
<keyword evidence="1" id="KW-0479">Metal-binding</keyword>
<dbReference type="EC" id="4.2.1.118" evidence="1"/>
<keyword evidence="1" id="KW-0456">Lyase</keyword>
<comment type="caution">
    <text evidence="3">The sequence shown here is derived from an EMBL/GenBank/DDBJ whole genome shotgun (WGS) entry which is preliminary data.</text>
</comment>
<feature type="binding site" evidence="1">
    <location>
        <position position="239"/>
    </location>
    <ligand>
        <name>a divalent metal cation</name>
        <dbReference type="ChEBI" id="CHEBI:60240"/>
        <note>catalytic</note>
    </ligand>
</feature>
<feature type="binding site" evidence="1">
    <location>
        <position position="443"/>
    </location>
    <ligand>
        <name>Mg(2+)</name>
        <dbReference type="ChEBI" id="CHEBI:18420"/>
    </ligand>
</feature>
<dbReference type="Pfam" id="PF01261">
    <property type="entry name" value="AP_endonuc_2"/>
    <property type="match status" value="1"/>
</dbReference>
<comment type="pathway">
    <text evidence="1">Aromatic compound metabolism; 3,4-dihydroxybenzoate biosynthesis.</text>
</comment>
<feature type="binding site" evidence="1">
    <location>
        <position position="191"/>
    </location>
    <ligand>
        <name>a divalent metal cation</name>
        <dbReference type="ChEBI" id="CHEBI:60240"/>
        <note>catalytic</note>
    </ligand>
</feature>
<dbReference type="EMBL" id="MDHN01000015">
    <property type="protein sequence ID" value="OFC71191.1"/>
    <property type="molecule type" value="Genomic_DNA"/>
</dbReference>
<dbReference type="STRING" id="1656094.BFC18_08480"/>
<comment type="similarity">
    <text evidence="1">Belongs to the bacterial two-domain DSD family.</text>
</comment>
<dbReference type="RefSeq" id="WP_070124772.1">
    <property type="nucleotide sequence ID" value="NZ_MDHN01000015.1"/>
</dbReference>
<dbReference type="PANTHER" id="PTHR12110">
    <property type="entry name" value="HYDROXYPYRUVATE ISOMERASE"/>
    <property type="match status" value="1"/>
</dbReference>
<sequence length="626" mass="70667">MKHSIASVCLSGNLKQKIEAAAAAGFRGIEIFENDLLLYDASPAVVRRIAEDNNIDIIALQPFRDFECMPRQNMKKNYDRAERKFDTMAELNTDTLLICSNVSPACVDNPALAAEQFNRLADSAASRGIRLGYEALAWGRYTADFTAAWDIVKQADHPNLGIILDSFHIFARGRDLSAIAEIPGDKITLVQIADAPWLKLDVLQWSRHFRCFPGQGQFPVVEFMQEVAKTGYDGYVSHEIFNDEFRSTPTQDTALDGKRSLLWLENEMAGRAPDIVAPEIAEKAIAPPQASVSDVEFIEFATAGSARDTFLELISALGFQQTHQHKSKDVALFRCQNVNFILNQEPDSFAQNHFLVHGTSVCAVGYRTDNAQNMVSRASYFKYSRFETEARPQEMQIPGIRGMNGELVYFVESGSDHRRFYDVDFIPLETSAPVSKAAMRVDHITSGISESEFLSTSLFYRVLFALNVDQPQDLIDPYGLIVSRTATSQNKKIRLPFNMSRSGNSSTEQFRRRHGGSGVQHIAIHCDDMLTYIEHVDQKYILQIPENYYDDLEARFDLSPELSAKMRKYNLLYDESPTGYFIHCYTIDVNGLFFEIVQRHQYGNYGEANAHVRIAAQVTARQKNQN</sequence>
<keyword evidence="4" id="KW-1185">Reference proteome</keyword>
<proteinExistence type="inferred from homology"/>